<evidence type="ECO:0000259" key="18">
    <source>
        <dbReference type="PROSITE" id="PS51094"/>
    </source>
</evidence>
<evidence type="ECO:0000256" key="9">
    <source>
        <dbReference type="ARBA" id="ARBA00022683"/>
    </source>
</evidence>
<keyword evidence="8" id="KW-0808">Transferase</keyword>
<comment type="function">
    <text evidence="1">The phosphoenolpyruvate-dependent sugar phosphotransferase system (sugar PTS), a major carbohydrate active transport system, catalyzes the phosphorylation of incoming sugar substrates concomitantly with their translocation across the cell membrane. The enzyme II CmtAB PTS system is involved in D-mannitol transport.</text>
</comment>
<dbReference type="PROSITE" id="PS51094">
    <property type="entry name" value="PTS_EIIA_TYPE_2"/>
    <property type="match status" value="1"/>
</dbReference>
<evidence type="ECO:0000256" key="4">
    <source>
        <dbReference type="ARBA" id="ARBA00022448"/>
    </source>
</evidence>
<comment type="subcellular location">
    <subcellularLocation>
        <location evidence="2">Cell inner membrane</location>
        <topology evidence="2">Multi-pass membrane protein</topology>
    </subcellularLocation>
</comment>
<dbReference type="EMBL" id="VULQ01000007">
    <property type="protein sequence ID" value="MSS78124.1"/>
    <property type="molecule type" value="Genomic_DNA"/>
</dbReference>
<reference evidence="21 22" key="1">
    <citation type="submission" date="2019-08" db="EMBL/GenBank/DDBJ databases">
        <title>In-depth cultivation of the pig gut microbiome towards novel bacterial diversity and tailored functional studies.</title>
        <authorList>
            <person name="Wylensek D."/>
            <person name="Hitch T.C.A."/>
            <person name="Clavel T."/>
        </authorList>
    </citation>
    <scope>NUCLEOTIDE SEQUENCE [LARGE SCALE GENOMIC DNA]</scope>
    <source>
        <strain evidence="21 22">WCA-380-WT-2B</strain>
    </source>
</reference>
<feature type="transmembrane region" description="Helical" evidence="17">
    <location>
        <begin position="258"/>
        <end position="275"/>
    </location>
</feature>
<dbReference type="PANTHER" id="PTHR30181:SF2">
    <property type="entry name" value="PTS SYSTEM MANNITOL-SPECIFIC EIICBA COMPONENT"/>
    <property type="match status" value="1"/>
</dbReference>
<keyword evidence="13 17" id="KW-0472">Membrane</keyword>
<dbReference type="InterPro" id="IPR003352">
    <property type="entry name" value="PTS_EIIC"/>
</dbReference>
<dbReference type="InterPro" id="IPR036095">
    <property type="entry name" value="PTS_EIIB-like_sf"/>
</dbReference>
<evidence type="ECO:0000256" key="8">
    <source>
        <dbReference type="ARBA" id="ARBA00022679"/>
    </source>
</evidence>
<dbReference type="PANTHER" id="PTHR30181">
    <property type="entry name" value="MANNITOL PERMEASE IIC COMPONENT"/>
    <property type="match status" value="1"/>
</dbReference>
<feature type="transmembrane region" description="Helical" evidence="17">
    <location>
        <begin position="323"/>
        <end position="346"/>
    </location>
</feature>
<evidence type="ECO:0000256" key="10">
    <source>
        <dbReference type="ARBA" id="ARBA00022692"/>
    </source>
</evidence>
<dbReference type="Gene3D" id="3.40.930.10">
    <property type="entry name" value="Mannitol-specific EII, Chain A"/>
    <property type="match status" value="1"/>
</dbReference>
<keyword evidence="11" id="KW-0418">Kinase</keyword>
<dbReference type="RefSeq" id="WP_154540945.1">
    <property type="nucleotide sequence ID" value="NZ_VULQ01000007.1"/>
</dbReference>
<dbReference type="CDD" id="cd00211">
    <property type="entry name" value="PTS_IIA_fru"/>
    <property type="match status" value="1"/>
</dbReference>
<evidence type="ECO:0000256" key="12">
    <source>
        <dbReference type="ARBA" id="ARBA00022989"/>
    </source>
</evidence>
<dbReference type="AlphaFoldDB" id="A0A6N7VVS4"/>
<proteinExistence type="predicted"/>
<dbReference type="GO" id="GO:0008982">
    <property type="term" value="F:protein-N(PI)-phosphohistidine-sugar phosphotransferase activity"/>
    <property type="evidence" value="ECO:0007669"/>
    <property type="project" value="InterPro"/>
</dbReference>
<dbReference type="InterPro" id="IPR013014">
    <property type="entry name" value="PTS_EIIC_2"/>
</dbReference>
<dbReference type="InterPro" id="IPR003501">
    <property type="entry name" value="PTS_EIIB_2/3"/>
</dbReference>
<sequence length="634" mass="69179">MTESVGKNKNKLTTSFQEKFQKFGGFLSGMVIPNIGAFIAFGLITAIFLETGWYPNEKIAKLISPLLQYLLPMMIGYTGGEMIYGKRGAVAGATVTLGLIVGGGDVAMFLGAMIMGPLGGFIIKKFDDLVKDKIPEGFEMIVNNFSLGIVGGIICILSYIFVGPLMQSITNILAGGVSWIIDRGILPLSAIFIEPARVLFLNNVIDHGIMAPLGLEQAQSQGFSSLFMIIPNPGIGLGILLAYYIYAKGEMKDAVPSAILIHFFGGIHEIFYPFVLANPFLILADIAGGIAAIIIMQITNYGTTYTPSPGSIISVLALTPKGHYLGAILTVGISCIVTFLVAAFFVKKAYKNYEEPDEEIIFEDFPRTFGKKINGPIRKIVVACDAGMGSSAMSASSLRKKLKNAGLNVEVIHSAIANIPSDVDLIVTHVELTEIAKKAKPNKAHISISSYINPKEFNDIENLIRKNHEENKSYIIDEKEEVVEVKTNNNSDILDLENIIIDESIKDRDTCLNLINKKFVEGGYTTPRYLDGLYAKEEEFNTNMGNGLAIPHGSFDYKSEILKTGLVLIINKNGIEWNGSNVKLVVGIAGKGDEHLDILAKISTEFDTEEKVDDFVKIGNPAKIKEILENKERK</sequence>
<dbReference type="InterPro" id="IPR016152">
    <property type="entry name" value="PTrfase/Anion_transptr"/>
</dbReference>
<dbReference type="GO" id="GO:0009401">
    <property type="term" value="P:phosphoenolpyruvate-dependent sugar phosphotransferase system"/>
    <property type="evidence" value="ECO:0007669"/>
    <property type="project" value="UniProtKB-KW"/>
</dbReference>
<keyword evidence="6" id="KW-0597">Phosphoprotein</keyword>
<dbReference type="Gene3D" id="3.40.50.2300">
    <property type="match status" value="1"/>
</dbReference>
<gene>
    <name evidence="21" type="ORF">FYJ26_06885</name>
</gene>
<evidence type="ECO:0000256" key="14">
    <source>
        <dbReference type="ARBA" id="ARBA00029908"/>
    </source>
</evidence>
<evidence type="ECO:0000256" key="15">
    <source>
        <dbReference type="ARBA" id="ARBA00030956"/>
    </source>
</evidence>
<evidence type="ECO:0000256" key="3">
    <source>
        <dbReference type="ARBA" id="ARBA00014783"/>
    </source>
</evidence>
<keyword evidence="12 17" id="KW-1133">Transmembrane helix</keyword>
<feature type="transmembrane region" description="Helical" evidence="17">
    <location>
        <begin position="282"/>
        <end position="303"/>
    </location>
</feature>
<evidence type="ECO:0000256" key="2">
    <source>
        <dbReference type="ARBA" id="ARBA00004429"/>
    </source>
</evidence>
<dbReference type="InterPro" id="IPR002178">
    <property type="entry name" value="PTS_EIIA_type-2_dom"/>
</dbReference>
<dbReference type="Proteomes" id="UP000441925">
    <property type="component" value="Unassembled WGS sequence"/>
</dbReference>
<dbReference type="GO" id="GO:0090563">
    <property type="term" value="F:protein-phosphocysteine-sugar phosphotransferase activity"/>
    <property type="evidence" value="ECO:0007669"/>
    <property type="project" value="TreeGrafter"/>
</dbReference>
<dbReference type="GO" id="GO:0005886">
    <property type="term" value="C:plasma membrane"/>
    <property type="evidence" value="ECO:0007669"/>
    <property type="project" value="UniProtKB-SubCell"/>
</dbReference>
<keyword evidence="7" id="KW-0762">Sugar transport</keyword>
<feature type="transmembrane region" description="Helical" evidence="17">
    <location>
        <begin position="97"/>
        <end position="123"/>
    </location>
</feature>
<keyword evidence="5" id="KW-1003">Cell membrane</keyword>
<feature type="transmembrane region" description="Helical" evidence="17">
    <location>
        <begin position="66"/>
        <end position="85"/>
    </location>
</feature>
<organism evidence="21 22">
    <name type="scientific">Anaerococcus porci</name>
    <dbReference type="NCBI Taxonomy" id="2652269"/>
    <lineage>
        <taxon>Bacteria</taxon>
        <taxon>Bacillati</taxon>
        <taxon>Bacillota</taxon>
        <taxon>Tissierellia</taxon>
        <taxon>Tissierellales</taxon>
        <taxon>Peptoniphilaceae</taxon>
        <taxon>Anaerococcus</taxon>
    </lineage>
</organism>
<evidence type="ECO:0000256" key="11">
    <source>
        <dbReference type="ARBA" id="ARBA00022777"/>
    </source>
</evidence>
<evidence type="ECO:0000259" key="20">
    <source>
        <dbReference type="PROSITE" id="PS51104"/>
    </source>
</evidence>
<dbReference type="InterPro" id="IPR013011">
    <property type="entry name" value="PTS_EIIB_2"/>
</dbReference>
<evidence type="ECO:0000256" key="13">
    <source>
        <dbReference type="ARBA" id="ARBA00023136"/>
    </source>
</evidence>
<comment type="caution">
    <text evidence="21">The sequence shown here is derived from an EMBL/GenBank/DDBJ whole genome shotgun (WGS) entry which is preliminary data.</text>
</comment>
<dbReference type="PROSITE" id="PS00372">
    <property type="entry name" value="PTS_EIIA_TYPE_2_HIS"/>
    <property type="match status" value="1"/>
</dbReference>
<feature type="transmembrane region" description="Helical" evidence="17">
    <location>
        <begin position="144"/>
        <end position="165"/>
    </location>
</feature>
<feature type="domain" description="PTS EIIC type-2" evidence="20">
    <location>
        <begin position="23"/>
        <end position="353"/>
    </location>
</feature>
<dbReference type="SUPFAM" id="SSF52794">
    <property type="entry name" value="PTS system IIB component-like"/>
    <property type="match status" value="1"/>
</dbReference>
<dbReference type="SUPFAM" id="SSF55804">
    <property type="entry name" value="Phoshotransferase/anion transport protein"/>
    <property type="match status" value="1"/>
</dbReference>
<dbReference type="Pfam" id="PF00359">
    <property type="entry name" value="PTS_EIIA_2"/>
    <property type="match status" value="1"/>
</dbReference>
<dbReference type="PROSITE" id="PS51104">
    <property type="entry name" value="PTS_EIIC_TYPE_2"/>
    <property type="match status" value="1"/>
</dbReference>
<keyword evidence="4" id="KW-0813">Transport</keyword>
<feature type="domain" description="PTS EIIA type-2" evidence="18">
    <location>
        <begin position="492"/>
        <end position="631"/>
    </location>
</feature>
<evidence type="ECO:0000313" key="22">
    <source>
        <dbReference type="Proteomes" id="UP000441925"/>
    </source>
</evidence>
<dbReference type="PROSITE" id="PS51099">
    <property type="entry name" value="PTS_EIIB_TYPE_2"/>
    <property type="match status" value="1"/>
</dbReference>
<dbReference type="Pfam" id="PF02302">
    <property type="entry name" value="PTS_IIB"/>
    <property type="match status" value="1"/>
</dbReference>
<evidence type="ECO:0000256" key="1">
    <source>
        <dbReference type="ARBA" id="ARBA00002434"/>
    </source>
</evidence>
<evidence type="ECO:0000313" key="21">
    <source>
        <dbReference type="EMBL" id="MSS78124.1"/>
    </source>
</evidence>
<evidence type="ECO:0000256" key="6">
    <source>
        <dbReference type="ARBA" id="ARBA00022553"/>
    </source>
</evidence>
<protein>
    <recommendedName>
        <fullName evidence="3">Mannitol-specific phosphotransferase enzyme IIA component</fullName>
    </recommendedName>
    <alternativeName>
        <fullName evidence="15">EIIA</fullName>
    </alternativeName>
    <alternativeName>
        <fullName evidence="16">EIII</fullName>
    </alternativeName>
    <alternativeName>
        <fullName evidence="14">PTS system mannitol-specific EIIA component</fullName>
    </alternativeName>
</protein>
<keyword evidence="10 17" id="KW-0812">Transmembrane</keyword>
<feature type="domain" description="PTS EIIB type-2" evidence="19">
    <location>
        <begin position="378"/>
        <end position="472"/>
    </location>
</feature>
<dbReference type="Pfam" id="PF02378">
    <property type="entry name" value="PTS_EIIC"/>
    <property type="match status" value="1"/>
</dbReference>
<feature type="transmembrane region" description="Helical" evidence="17">
    <location>
        <begin position="35"/>
        <end position="54"/>
    </location>
</feature>
<evidence type="ECO:0000256" key="17">
    <source>
        <dbReference type="SAM" id="Phobius"/>
    </source>
</evidence>
<dbReference type="InterPro" id="IPR050893">
    <property type="entry name" value="Sugar_PTS"/>
</dbReference>
<evidence type="ECO:0000259" key="19">
    <source>
        <dbReference type="PROSITE" id="PS51099"/>
    </source>
</evidence>
<dbReference type="GO" id="GO:0016301">
    <property type="term" value="F:kinase activity"/>
    <property type="evidence" value="ECO:0007669"/>
    <property type="project" value="UniProtKB-KW"/>
</dbReference>
<dbReference type="NCBIfam" id="NF011663">
    <property type="entry name" value="PRK15083.1"/>
    <property type="match status" value="1"/>
</dbReference>
<evidence type="ECO:0000256" key="16">
    <source>
        <dbReference type="ARBA" id="ARBA00030962"/>
    </source>
</evidence>
<feature type="transmembrane region" description="Helical" evidence="17">
    <location>
        <begin position="226"/>
        <end position="246"/>
    </location>
</feature>
<keyword evidence="9" id="KW-0598">Phosphotransferase system</keyword>
<keyword evidence="22" id="KW-1185">Reference proteome</keyword>
<name>A0A6N7VVS4_9FIRM</name>
<evidence type="ECO:0000256" key="5">
    <source>
        <dbReference type="ARBA" id="ARBA00022475"/>
    </source>
</evidence>
<accession>A0A6N7VVS4</accession>
<evidence type="ECO:0000256" key="7">
    <source>
        <dbReference type="ARBA" id="ARBA00022597"/>
    </source>
</evidence>